<evidence type="ECO:0000256" key="4">
    <source>
        <dbReference type="ARBA" id="ARBA00022840"/>
    </source>
</evidence>
<evidence type="ECO:0000256" key="3">
    <source>
        <dbReference type="ARBA" id="ARBA00022741"/>
    </source>
</evidence>
<organism evidence="8">
    <name type="scientific">Catovirus CTV1</name>
    <dbReference type="NCBI Taxonomy" id="1977631"/>
    <lineage>
        <taxon>Viruses</taxon>
        <taxon>Varidnaviria</taxon>
        <taxon>Bamfordvirae</taxon>
        <taxon>Nucleocytoviricota</taxon>
        <taxon>Megaviricetes</taxon>
        <taxon>Imitervirales</taxon>
        <taxon>Mimiviridae</taxon>
        <taxon>Klosneuvirinae</taxon>
        <taxon>Catovirus</taxon>
    </lineage>
</organism>
<evidence type="ECO:0000256" key="2">
    <source>
        <dbReference type="ARBA" id="ARBA00022598"/>
    </source>
</evidence>
<dbReference type="Gene3D" id="3.30.720.200">
    <property type="match status" value="1"/>
</dbReference>
<dbReference type="Gene3D" id="3.40.50.800">
    <property type="entry name" value="Anticodon-binding domain"/>
    <property type="match status" value="1"/>
</dbReference>
<dbReference type="NCBIfam" id="TIGR00389">
    <property type="entry name" value="glyS_dimeric"/>
    <property type="match status" value="1"/>
</dbReference>
<evidence type="ECO:0000256" key="6">
    <source>
        <dbReference type="ARBA" id="ARBA00030057"/>
    </source>
</evidence>
<gene>
    <name evidence="8" type="ORF">Catovirus_1_835</name>
</gene>
<dbReference type="InterPro" id="IPR004154">
    <property type="entry name" value="Anticodon-bd"/>
</dbReference>
<dbReference type="EMBL" id="KY684083">
    <property type="protein sequence ID" value="ARF08785.1"/>
    <property type="molecule type" value="Genomic_DNA"/>
</dbReference>
<dbReference type="GO" id="GO:0004820">
    <property type="term" value="F:glycine-tRNA ligase activity"/>
    <property type="evidence" value="ECO:0007669"/>
    <property type="project" value="UniProtKB-EC"/>
</dbReference>
<dbReference type="InterPro" id="IPR027031">
    <property type="entry name" value="Gly-tRNA_synthase/POLG2"/>
</dbReference>
<keyword evidence="2" id="KW-0436">Ligase</keyword>
<proteinExistence type="predicted"/>
<dbReference type="PRINTS" id="PR01043">
    <property type="entry name" value="TRNASYNTHGLY"/>
</dbReference>
<reference evidence="8" key="1">
    <citation type="journal article" date="2017" name="Science">
        <title>Giant viruses with an expanded complement of translation system components.</title>
        <authorList>
            <person name="Schulz F."/>
            <person name="Yutin N."/>
            <person name="Ivanova N.N."/>
            <person name="Ortega D.R."/>
            <person name="Lee T.K."/>
            <person name="Vierheilig J."/>
            <person name="Daims H."/>
            <person name="Horn M."/>
            <person name="Wagner M."/>
            <person name="Jensen G.J."/>
            <person name="Kyrpides N.C."/>
            <person name="Koonin E.V."/>
            <person name="Woyke T."/>
        </authorList>
    </citation>
    <scope>NUCLEOTIDE SEQUENCE</scope>
    <source>
        <strain evidence="8">CTV1</strain>
    </source>
</reference>
<keyword evidence="4" id="KW-0067">ATP-binding</keyword>
<dbReference type="SUPFAM" id="SSF52954">
    <property type="entry name" value="Class II aaRS ABD-related"/>
    <property type="match status" value="1"/>
</dbReference>
<keyword evidence="5 8" id="KW-0030">Aminoacyl-tRNA synthetase</keyword>
<dbReference type="InterPro" id="IPR002314">
    <property type="entry name" value="aa-tRNA-synt_IIb"/>
</dbReference>
<feature type="domain" description="Aminoacyl-transfer RNA synthetases class-II family profile" evidence="7">
    <location>
        <begin position="151"/>
        <end position="457"/>
    </location>
</feature>
<dbReference type="Pfam" id="PF00587">
    <property type="entry name" value="tRNA-synt_2b"/>
    <property type="match status" value="1"/>
</dbReference>
<dbReference type="InterPro" id="IPR006195">
    <property type="entry name" value="aa-tRNA-synth_II"/>
</dbReference>
<dbReference type="Pfam" id="PF03129">
    <property type="entry name" value="HGTP_anticodon"/>
    <property type="match status" value="1"/>
</dbReference>
<evidence type="ECO:0000259" key="7">
    <source>
        <dbReference type="PROSITE" id="PS50862"/>
    </source>
</evidence>
<evidence type="ECO:0000256" key="1">
    <source>
        <dbReference type="ARBA" id="ARBA00012829"/>
    </source>
</evidence>
<dbReference type="GO" id="GO:0005524">
    <property type="term" value="F:ATP binding"/>
    <property type="evidence" value="ECO:0007669"/>
    <property type="project" value="UniProtKB-KW"/>
</dbReference>
<sequence>MQEQLKTHLEENQFIIPSSKLYGGVNGFHDYGTLGCIVKQKLVNLWRKHFLFEDEVYEVETSILTLPAILKTSGHLDRFFDYVVYDKEKKCYRADHIVKEHLKSKNVDSDEVDTWSKDKLEEYIKQNLCDQLNLDKNVSLQTKNLMFHADDMFLRPETCQHLFGNFDQYLSFYKEKLPFGVAQVGKSYRKEISPKPFTRLLEFTQAEIEFFFDPKVTTHQKFDTVKTLKVPLYSSRSQLDNTSVQYCTLEEAVNQKIICNQILAYYLGRIYLFSKLIGLREEMIRFRQHLPNEMAHYAADCWDFECMVDGNWLECIGCANRQDYDLKAHSVNKPLTVRRTNKVNKIQPVMKEIGKTFKTKSKILSNYLNKLNRTETDMIINHFQHNNEYILNIENEVFNLNKHMIEIESVYEEYHPHVIEPSFGIDRLIYSIFSQNFSVRTDDEQRIVLSLPKVLSPYEVAIIQLCNDDNIINMVNMIREKLKSNGLLCYTDYSGVTIGKRYVRTDKIGIKYAITVDYESLNDNTVTIRERDSMSQIRVKIDDILKSI</sequence>
<dbReference type="InterPro" id="IPR002315">
    <property type="entry name" value="tRNA-synt_gly"/>
</dbReference>
<evidence type="ECO:0000313" key="8">
    <source>
        <dbReference type="EMBL" id="ARF08785.1"/>
    </source>
</evidence>
<accession>A0A1V0SAN4</accession>
<dbReference type="SUPFAM" id="SSF55681">
    <property type="entry name" value="Class II aaRS and biotin synthetases"/>
    <property type="match status" value="1"/>
</dbReference>
<name>A0A1V0SAN4_9VIRU</name>
<dbReference type="InterPro" id="IPR045864">
    <property type="entry name" value="aa-tRNA-synth_II/BPL/LPL"/>
</dbReference>
<dbReference type="Gene3D" id="3.30.930.10">
    <property type="entry name" value="Bira Bifunctional Protein, Domain 2"/>
    <property type="match status" value="1"/>
</dbReference>
<dbReference type="EC" id="6.1.1.14" evidence="1"/>
<dbReference type="PANTHER" id="PTHR10745:SF0">
    <property type="entry name" value="GLYCINE--TRNA LIGASE"/>
    <property type="match status" value="1"/>
</dbReference>
<protein>
    <recommendedName>
        <fullName evidence="1">glycine--tRNA ligase</fullName>
        <ecNumber evidence="1">6.1.1.14</ecNumber>
    </recommendedName>
    <alternativeName>
        <fullName evidence="6">Diadenosine tetraphosphate synthetase</fullName>
    </alternativeName>
</protein>
<dbReference type="Gene3D" id="3.30.40.230">
    <property type="match status" value="1"/>
</dbReference>
<dbReference type="PANTHER" id="PTHR10745">
    <property type="entry name" value="GLYCYL-TRNA SYNTHETASE/DNA POLYMERASE SUBUNIT GAMMA-2"/>
    <property type="match status" value="1"/>
</dbReference>
<dbReference type="InterPro" id="IPR036621">
    <property type="entry name" value="Anticodon-bd_dom_sf"/>
</dbReference>
<evidence type="ECO:0000256" key="5">
    <source>
        <dbReference type="ARBA" id="ARBA00023146"/>
    </source>
</evidence>
<keyword evidence="3" id="KW-0547">Nucleotide-binding</keyword>
<dbReference type="NCBIfam" id="NF003211">
    <property type="entry name" value="PRK04173.1"/>
    <property type="match status" value="1"/>
</dbReference>
<dbReference type="PROSITE" id="PS50862">
    <property type="entry name" value="AA_TRNA_LIGASE_II"/>
    <property type="match status" value="1"/>
</dbReference>